<organism evidence="1 2">
    <name type="scientific">Ditylenchus dipsaci</name>
    <dbReference type="NCBI Taxonomy" id="166011"/>
    <lineage>
        <taxon>Eukaryota</taxon>
        <taxon>Metazoa</taxon>
        <taxon>Ecdysozoa</taxon>
        <taxon>Nematoda</taxon>
        <taxon>Chromadorea</taxon>
        <taxon>Rhabditida</taxon>
        <taxon>Tylenchina</taxon>
        <taxon>Tylenchomorpha</taxon>
        <taxon>Sphaerularioidea</taxon>
        <taxon>Anguinidae</taxon>
        <taxon>Anguininae</taxon>
        <taxon>Ditylenchus</taxon>
    </lineage>
</organism>
<dbReference type="AlphaFoldDB" id="A0A915EAV5"/>
<name>A0A915EAV5_9BILA</name>
<sequence>MPSSMPNGMSVDEIIETIKMFKSSSNASACDWQSLCGNFNAVLPMEDRPRCKLDYKSGEIIIVEIPTPAHEGAIESVRQQVVSMDGGLQGYELRVVLEVGYSQKLDALQQKAKKWLSETCCREVILIEISNNRELLRGEIWRRNRLDNPIQTEDFSNVASANTQFLYLDLKNIYDNAIWGIPQFFRDPQRFPGLRIPIDLYIVRKRIQL</sequence>
<evidence type="ECO:0000313" key="1">
    <source>
        <dbReference type="Proteomes" id="UP000887574"/>
    </source>
</evidence>
<evidence type="ECO:0000313" key="2">
    <source>
        <dbReference type="WBParaSite" id="jg471"/>
    </source>
</evidence>
<accession>A0A915EAV5</accession>
<reference evidence="2" key="1">
    <citation type="submission" date="2022-11" db="UniProtKB">
        <authorList>
            <consortium name="WormBaseParasite"/>
        </authorList>
    </citation>
    <scope>IDENTIFICATION</scope>
</reference>
<protein>
    <submittedName>
        <fullName evidence="2">Restriction endonuclease domain-containing protein</fullName>
    </submittedName>
</protein>
<keyword evidence="1" id="KW-1185">Reference proteome</keyword>
<proteinExistence type="predicted"/>
<dbReference type="WBParaSite" id="jg471">
    <property type="protein sequence ID" value="jg471"/>
    <property type="gene ID" value="jg471"/>
</dbReference>
<dbReference type="Proteomes" id="UP000887574">
    <property type="component" value="Unplaced"/>
</dbReference>